<dbReference type="InterPro" id="IPR011701">
    <property type="entry name" value="MFS"/>
</dbReference>
<evidence type="ECO:0000256" key="2">
    <source>
        <dbReference type="ARBA" id="ARBA00022692"/>
    </source>
</evidence>
<name>A0A915EQ25_9BILA</name>
<feature type="transmembrane region" description="Helical" evidence="5">
    <location>
        <begin position="399"/>
        <end position="418"/>
    </location>
</feature>
<reference evidence="7" key="1">
    <citation type="submission" date="2022-11" db="UniProtKB">
        <authorList>
            <consortium name="WormBaseParasite"/>
        </authorList>
    </citation>
    <scope>IDENTIFICATION</scope>
</reference>
<dbReference type="WBParaSite" id="jg7733">
    <property type="protein sequence ID" value="jg7733"/>
    <property type="gene ID" value="jg7733"/>
</dbReference>
<comment type="subcellular location">
    <subcellularLocation>
        <location evidence="1">Membrane</location>
        <topology evidence="1">Multi-pass membrane protein</topology>
    </subcellularLocation>
</comment>
<feature type="transmembrane region" description="Helical" evidence="5">
    <location>
        <begin position="177"/>
        <end position="199"/>
    </location>
</feature>
<dbReference type="InterPro" id="IPR036259">
    <property type="entry name" value="MFS_trans_sf"/>
</dbReference>
<dbReference type="Gene3D" id="1.20.1250.20">
    <property type="entry name" value="MFS general substrate transporter like domains"/>
    <property type="match status" value="2"/>
</dbReference>
<feature type="transmembrane region" description="Helical" evidence="5">
    <location>
        <begin position="219"/>
        <end position="240"/>
    </location>
</feature>
<feature type="transmembrane region" description="Helical" evidence="5">
    <location>
        <begin position="252"/>
        <end position="276"/>
    </location>
</feature>
<evidence type="ECO:0000313" key="7">
    <source>
        <dbReference type="WBParaSite" id="jg7733"/>
    </source>
</evidence>
<keyword evidence="3 5" id="KW-1133">Transmembrane helix</keyword>
<keyword evidence="4 5" id="KW-0472">Membrane</keyword>
<proteinExistence type="predicted"/>
<dbReference type="GO" id="GO:0016020">
    <property type="term" value="C:membrane"/>
    <property type="evidence" value="ECO:0007669"/>
    <property type="project" value="UniProtKB-SubCell"/>
</dbReference>
<evidence type="ECO:0000256" key="3">
    <source>
        <dbReference type="ARBA" id="ARBA00022989"/>
    </source>
</evidence>
<dbReference type="SUPFAM" id="SSF103473">
    <property type="entry name" value="MFS general substrate transporter"/>
    <property type="match status" value="1"/>
</dbReference>
<feature type="transmembrane region" description="Helical" evidence="5">
    <location>
        <begin position="45"/>
        <end position="68"/>
    </location>
</feature>
<evidence type="ECO:0000256" key="5">
    <source>
        <dbReference type="SAM" id="Phobius"/>
    </source>
</evidence>
<evidence type="ECO:0000313" key="6">
    <source>
        <dbReference type="Proteomes" id="UP000887574"/>
    </source>
</evidence>
<feature type="transmembrane region" description="Helical" evidence="5">
    <location>
        <begin position="288"/>
        <end position="306"/>
    </location>
</feature>
<dbReference type="AlphaFoldDB" id="A0A915EQ25"/>
<accession>A0A915EQ25</accession>
<feature type="transmembrane region" description="Helical" evidence="5">
    <location>
        <begin position="107"/>
        <end position="129"/>
    </location>
</feature>
<evidence type="ECO:0000256" key="1">
    <source>
        <dbReference type="ARBA" id="ARBA00004141"/>
    </source>
</evidence>
<feature type="transmembrane region" description="Helical" evidence="5">
    <location>
        <begin position="312"/>
        <end position="330"/>
    </location>
</feature>
<protein>
    <submittedName>
        <fullName evidence="7">Uncharacterized protein</fullName>
    </submittedName>
</protein>
<dbReference type="Pfam" id="PF07690">
    <property type="entry name" value="MFS_1"/>
    <property type="match status" value="1"/>
</dbReference>
<keyword evidence="2 5" id="KW-0812">Transmembrane</keyword>
<dbReference type="Proteomes" id="UP000887574">
    <property type="component" value="Unplaced"/>
</dbReference>
<feature type="transmembrane region" description="Helical" evidence="5">
    <location>
        <begin position="144"/>
        <end position="165"/>
    </location>
</feature>
<dbReference type="GO" id="GO:0022857">
    <property type="term" value="F:transmembrane transporter activity"/>
    <property type="evidence" value="ECO:0007669"/>
    <property type="project" value="InterPro"/>
</dbReference>
<feature type="transmembrane region" description="Helical" evidence="5">
    <location>
        <begin position="75"/>
        <end position="95"/>
    </location>
</feature>
<sequence length="438" mass="48334">MEIVLYKRRWFILLVISLISFSNNMTWISFAPISSYTVNFYGNSLAPTLFNVVFMLCSPMGFVSMWLIGKRGLRVGCLLGALLNLLGNLLRFYAATDHWILVDHVEWRFYLTLVGQILAACAQPFVMYLPTKLAAVWFPDSQRVLANTLASLSNPLGAATMYALAPHLVNAETPKAFMLLTGIVLALAVASAVLSLGVLSSRPPTALHYRPKPQVSKSFIILSMGLGSGFGLFNCVYNNLQPALCSKGYSNTFAGAMGAIMIIAGLVGSSVFGVFVDKTRLFEETMKVCMCMAAFSASALMVLLQFENMEAWLLTAIICFGGFSLAIYPIGMELGVETTFPAPPATSTGLLILIGQNFGLVYIFLTSFMRKAPTERELEIQTCIRKENPTGVYNWTDSFMVWNGLIVLTAVLFTASFWPKYKRMEYERAPSQPRPAEE</sequence>
<organism evidence="6 7">
    <name type="scientific">Ditylenchus dipsaci</name>
    <dbReference type="NCBI Taxonomy" id="166011"/>
    <lineage>
        <taxon>Eukaryota</taxon>
        <taxon>Metazoa</taxon>
        <taxon>Ecdysozoa</taxon>
        <taxon>Nematoda</taxon>
        <taxon>Chromadorea</taxon>
        <taxon>Rhabditida</taxon>
        <taxon>Tylenchina</taxon>
        <taxon>Tylenchomorpha</taxon>
        <taxon>Sphaerularioidea</taxon>
        <taxon>Anguinidae</taxon>
        <taxon>Anguininae</taxon>
        <taxon>Ditylenchus</taxon>
    </lineage>
</organism>
<dbReference type="PANTHER" id="PTHR10924:SF30">
    <property type="entry name" value="MFS DOMAIN-CONTAINING PROTEIN"/>
    <property type="match status" value="1"/>
</dbReference>
<evidence type="ECO:0000256" key="4">
    <source>
        <dbReference type="ARBA" id="ARBA00023136"/>
    </source>
</evidence>
<keyword evidence="6" id="KW-1185">Reference proteome</keyword>
<feature type="transmembrane region" description="Helical" evidence="5">
    <location>
        <begin position="350"/>
        <end position="369"/>
    </location>
</feature>
<dbReference type="PANTHER" id="PTHR10924">
    <property type="entry name" value="MAJOR FACILITATOR SUPERFAMILY PROTEIN-RELATED"/>
    <property type="match status" value="1"/>
</dbReference>
<feature type="transmembrane region" description="Helical" evidence="5">
    <location>
        <begin position="12"/>
        <end position="33"/>
    </location>
</feature>
<dbReference type="InterPro" id="IPR049680">
    <property type="entry name" value="FLVCR1-2_SLC49-like"/>
</dbReference>